<accession>A0ABZ0QSF7</accession>
<evidence type="ECO:0000313" key="8">
    <source>
        <dbReference type="Proteomes" id="UP001304683"/>
    </source>
</evidence>
<keyword evidence="4" id="KW-0808">Transferase</keyword>
<sequence>MKWLWALGRRLAGLAEVVLVWADALVPKRRQILFSSGNGRMYADNARYLFEYMARHTRERLVWWFHDPRLVAWARQRGVQAVFARSLAGLWTALRSGVWVMDHGPILPAWHPRRRVTVQLWHGVGPKREPARTAPIRVVRKQREFFSKYDLFTTTSYEVAPEWGTRIPLKPGALVLDGYPRHDAILRDDRERARERIARVLGRPGLPARILLYAPTWREQGAEAEPDWTRLEELVEKSDTLVLLRTHPLYSRWQPSRLDRRFVRFNGDVAPDIYEYLAGVDVLVTDYSSLCVDFLVLRRPIVFYVPDLEEYDRVRGIHWRYPDDFPGDVAASMDELVPVLEHVLTRGRLTEAGARRQAVLYDRYFALPPGRACERLTARIEELMDRRWPRHDQRSTQ</sequence>
<evidence type="ECO:0000313" key="7">
    <source>
        <dbReference type="EMBL" id="WPD19674.1"/>
    </source>
</evidence>
<dbReference type="PANTHER" id="PTHR37316:SF3">
    <property type="entry name" value="TEICHOIC ACID GLYCEROL-PHOSPHATE TRANSFERASE"/>
    <property type="match status" value="1"/>
</dbReference>
<dbReference type="Gene3D" id="3.40.50.12580">
    <property type="match status" value="1"/>
</dbReference>
<dbReference type="PANTHER" id="PTHR37316">
    <property type="entry name" value="TEICHOIC ACID GLYCEROL-PHOSPHATE PRIMASE"/>
    <property type="match status" value="1"/>
</dbReference>
<evidence type="ECO:0000256" key="2">
    <source>
        <dbReference type="ARBA" id="ARBA00010488"/>
    </source>
</evidence>
<proteinExistence type="inferred from homology"/>
<dbReference type="Pfam" id="PF04464">
    <property type="entry name" value="Glyphos_transf"/>
    <property type="match status" value="1"/>
</dbReference>
<name>A0ABZ0QSF7_9FIRM</name>
<dbReference type="SUPFAM" id="SSF53756">
    <property type="entry name" value="UDP-Glycosyltransferase/glycogen phosphorylase"/>
    <property type="match status" value="1"/>
</dbReference>
<dbReference type="Gene3D" id="3.40.50.11820">
    <property type="match status" value="1"/>
</dbReference>
<evidence type="ECO:0000256" key="6">
    <source>
        <dbReference type="ARBA" id="ARBA00023136"/>
    </source>
</evidence>
<keyword evidence="6" id="KW-0472">Membrane</keyword>
<keyword evidence="8" id="KW-1185">Reference proteome</keyword>
<dbReference type="InterPro" id="IPR043148">
    <property type="entry name" value="TagF_C"/>
</dbReference>
<evidence type="ECO:0000256" key="5">
    <source>
        <dbReference type="ARBA" id="ARBA00022944"/>
    </source>
</evidence>
<evidence type="ECO:0000256" key="1">
    <source>
        <dbReference type="ARBA" id="ARBA00004202"/>
    </source>
</evidence>
<evidence type="ECO:0000256" key="4">
    <source>
        <dbReference type="ARBA" id="ARBA00022679"/>
    </source>
</evidence>
<comment type="similarity">
    <text evidence="2">Belongs to the CDP-glycerol glycerophosphotransferase family.</text>
</comment>
<dbReference type="EMBL" id="CP132508">
    <property type="protein sequence ID" value="WPD19674.1"/>
    <property type="molecule type" value="Genomic_DNA"/>
</dbReference>
<gene>
    <name evidence="7" type="ORF">Q5761_03125</name>
</gene>
<dbReference type="InterPro" id="IPR043149">
    <property type="entry name" value="TagF_N"/>
</dbReference>
<keyword evidence="3" id="KW-1003">Cell membrane</keyword>
<keyword evidence="5" id="KW-0777">Teichoic acid biosynthesis</keyword>
<comment type="subcellular location">
    <subcellularLocation>
        <location evidence="1">Cell membrane</location>
        <topology evidence="1">Peripheral membrane protein</topology>
    </subcellularLocation>
</comment>
<protein>
    <submittedName>
        <fullName evidence="7">CDP-glycerol glycerophosphotransferase family protein</fullName>
    </submittedName>
</protein>
<organism evidence="7 8">
    <name type="scientific">Thermaerobacter composti</name>
    <dbReference type="NCBI Taxonomy" id="554949"/>
    <lineage>
        <taxon>Bacteria</taxon>
        <taxon>Bacillati</taxon>
        <taxon>Bacillota</taxon>
        <taxon>Clostridia</taxon>
        <taxon>Eubacteriales</taxon>
        <taxon>Clostridiales Family XVII. Incertae Sedis</taxon>
        <taxon>Thermaerobacter</taxon>
    </lineage>
</organism>
<dbReference type="InterPro" id="IPR051612">
    <property type="entry name" value="Teichoic_Acid_Biosynth"/>
</dbReference>
<dbReference type="InterPro" id="IPR007554">
    <property type="entry name" value="Glycerophosphate_synth"/>
</dbReference>
<evidence type="ECO:0000256" key="3">
    <source>
        <dbReference type="ARBA" id="ARBA00022475"/>
    </source>
</evidence>
<dbReference type="Proteomes" id="UP001304683">
    <property type="component" value="Chromosome"/>
</dbReference>
<reference evidence="7 8" key="1">
    <citation type="submission" date="2023-08" db="EMBL/GenBank/DDBJ databases">
        <title>Genome sequence of Thermaerobacter compostii strain Ins1, a spore-forming filamentous bacterium isolated from a deep geothermal reservoir.</title>
        <authorList>
            <person name="Bregnard D."/>
            <person name="Gonzalez D."/>
            <person name="Junier P."/>
        </authorList>
    </citation>
    <scope>NUCLEOTIDE SEQUENCE [LARGE SCALE GENOMIC DNA]</scope>
    <source>
        <strain evidence="7 8">Ins1</strain>
    </source>
</reference>
<dbReference type="RefSeq" id="WP_318751165.1">
    <property type="nucleotide sequence ID" value="NZ_CP132508.1"/>
</dbReference>